<evidence type="ECO:0000313" key="2">
    <source>
        <dbReference type="Proteomes" id="UP000515165"/>
    </source>
</evidence>
<dbReference type="AlphaFoldDB" id="A0A6J2C6T1"/>
<keyword evidence="2" id="KW-1185">Reference proteome</keyword>
<gene>
    <name evidence="3" type="primary">LOC113916072</name>
</gene>
<dbReference type="RefSeq" id="XP_027437738.1">
    <property type="nucleotide sequence ID" value="XM_027581937.2"/>
</dbReference>
<dbReference type="KEGG" id="zca:113916072"/>
<dbReference type="Proteomes" id="UP000515165">
    <property type="component" value="Chromosome 1"/>
</dbReference>
<feature type="compositionally biased region" description="Pro residues" evidence="1">
    <location>
        <begin position="100"/>
        <end position="109"/>
    </location>
</feature>
<feature type="compositionally biased region" description="Basic and acidic residues" evidence="1">
    <location>
        <begin position="227"/>
        <end position="240"/>
    </location>
</feature>
<evidence type="ECO:0000256" key="1">
    <source>
        <dbReference type="SAM" id="MobiDB-lite"/>
    </source>
</evidence>
<dbReference type="GeneID" id="113916072"/>
<feature type="compositionally biased region" description="Basic residues" evidence="1">
    <location>
        <begin position="135"/>
        <end position="147"/>
    </location>
</feature>
<name>A0A6J2C6T1_ZALCA</name>
<reference evidence="3" key="1">
    <citation type="submission" date="2025-08" db="UniProtKB">
        <authorList>
            <consortium name="RefSeq"/>
        </authorList>
    </citation>
    <scope>IDENTIFICATION</scope>
    <source>
        <tissue evidence="3">Blood</tissue>
    </source>
</reference>
<feature type="compositionally biased region" description="Low complexity" evidence="1">
    <location>
        <begin position="33"/>
        <end position="53"/>
    </location>
</feature>
<evidence type="ECO:0000313" key="3">
    <source>
        <dbReference type="RefSeq" id="XP_027437738.1"/>
    </source>
</evidence>
<accession>A0A6J2C6T1</accession>
<proteinExistence type="predicted"/>
<feature type="compositionally biased region" description="Pro residues" evidence="1">
    <location>
        <begin position="54"/>
        <end position="75"/>
    </location>
</feature>
<organism evidence="2 3">
    <name type="scientific">Zalophus californianus</name>
    <name type="common">California sealion</name>
    <dbReference type="NCBI Taxonomy" id="9704"/>
    <lineage>
        <taxon>Eukaryota</taxon>
        <taxon>Metazoa</taxon>
        <taxon>Chordata</taxon>
        <taxon>Craniata</taxon>
        <taxon>Vertebrata</taxon>
        <taxon>Euteleostomi</taxon>
        <taxon>Mammalia</taxon>
        <taxon>Eutheria</taxon>
        <taxon>Laurasiatheria</taxon>
        <taxon>Carnivora</taxon>
        <taxon>Caniformia</taxon>
        <taxon>Pinnipedia</taxon>
        <taxon>Otariidae</taxon>
        <taxon>Zalophus</taxon>
    </lineage>
</organism>
<feature type="region of interest" description="Disordered" evidence="1">
    <location>
        <begin position="20"/>
        <end position="292"/>
    </location>
</feature>
<sequence>MPNTRLTVRLCGAARVSLSAEKCGPNSQDRSCPPLAGLPLPGGIRTEAAHLPPGAAPPPPAPPPGPRAPHSPPGRAPREERAEAGAGRCGLGICARRSRCPPPAPPPEVAPAAPQLLPGDRGAEKRARCPPLPPRRCHRREQRRQSRVGRAGLRSFPPRPPGRPPPARRPGQAGSSRESRARGPEPPGTPHSSPTGSALAEGGDSTPPCGGAGCKAAVATATRVAARRAEGEERSPERGRPGARAAQPHPAGPHLRAAQEPESGALLGGAGWGGVLRTHRCAGTAPGRFRRP</sequence>
<feature type="compositionally biased region" description="Pro residues" evidence="1">
    <location>
        <begin position="157"/>
        <end position="168"/>
    </location>
</feature>
<protein>
    <submittedName>
        <fullName evidence="3">Proline-rich protein 2-like</fullName>
    </submittedName>
</protein>